<name>A0A267F279_9PLAT</name>
<gene>
    <name evidence="2" type="ORF">BOX15_Mlig006583g1</name>
</gene>
<feature type="compositionally biased region" description="Polar residues" evidence="1">
    <location>
        <begin position="25"/>
        <end position="44"/>
    </location>
</feature>
<feature type="compositionally biased region" description="Basic and acidic residues" evidence="1">
    <location>
        <begin position="45"/>
        <end position="57"/>
    </location>
</feature>
<feature type="compositionally biased region" description="Basic and acidic residues" evidence="1">
    <location>
        <begin position="714"/>
        <end position="733"/>
    </location>
</feature>
<evidence type="ECO:0000256" key="1">
    <source>
        <dbReference type="SAM" id="MobiDB-lite"/>
    </source>
</evidence>
<feature type="compositionally biased region" description="Polar residues" evidence="1">
    <location>
        <begin position="168"/>
        <end position="179"/>
    </location>
</feature>
<dbReference type="EMBL" id="NIVC01001447">
    <property type="protein sequence ID" value="PAA67865.1"/>
    <property type="molecule type" value="Genomic_DNA"/>
</dbReference>
<feature type="region of interest" description="Disordered" evidence="1">
    <location>
        <begin position="642"/>
        <end position="871"/>
    </location>
</feature>
<dbReference type="Proteomes" id="UP000215902">
    <property type="component" value="Unassembled WGS sequence"/>
</dbReference>
<dbReference type="AlphaFoldDB" id="A0A267F279"/>
<accession>A0A267F279</accession>
<sequence>MSPGDWRKGQVKLDAKPEAGHQPKDQSVSVSPRHQSKPSGQSLNEADKPAAEVEFKSGETNSRLESPIAQRDSTRQVDAKSPSRRRDTSRDSDGRRSRNEKISGKYSGPVSASRQFEGGHESDIDRSARYRDGRSTPDLGLQRTPRGKQPGSSVTEAGERKPPGEQPSADNRSGQSGTDSDIDAGQKQKSRRSSTASPAGSHPDKQGQGQISDPSRSRTRDSDGDRSEKSSKTARADSFATKAASTSDGQQRKGNLKSTSGKLSNESSAKDDGPSMATASLSAEVDPSSSMSKPARSRSGGSVSPARRTRWEDEEQLKAERGEVPEDAVIAASRDDLNVGASEHRPDFTHRSDAVDSGKRPDSGGKTGLRSLADSDQKNFSSDADGGAVHRQNRPSSRRRETMANSEKLKTSTDELNDAIQHADVMVRRHGGRDGGTDNSLTKADLNQLGSNSTTFSDAETSLRSSAADSEMASKILGKSIAGENSEKPQSDPKKHNKGLSDQDPESPSEASTVRGEQAQLSAFDSPLQAVSNTGRTRRDTQLEDDDSNSPSIKGQTVDRDRTSAGESSAGLRSDSPDQSGRSDSAVERRLSPTESWQKSARLSTGSGKSLDDAEVCDGGQQNKAKKTMLDDELGVLKLVDSKPGFDGQLDPTKRAQIHGQNAGTAGSEPDTLLGKTGKDGAQLPGDKQRVESTTESHARDERRSSESSASDAEVARHAAEDSKQKPLIRLEEPTDSASSGGDAHRGKPSGVGEGSSKQHENRRTPEHGWKEGRKSEMEPDNYKNDSNKEEKDTRGGGEKGKFSAQGKISSNEETSSESMPDADTSREGRPVRSQPDSKAALNSDNLATFAKNSTRRPSKRLNRVWSTGCQ</sequence>
<feature type="compositionally biased region" description="Polar residues" evidence="1">
    <location>
        <begin position="807"/>
        <end position="819"/>
    </location>
</feature>
<feature type="compositionally biased region" description="Polar residues" evidence="1">
    <location>
        <begin position="448"/>
        <end position="468"/>
    </location>
</feature>
<feature type="compositionally biased region" description="Basic and acidic residues" evidence="1">
    <location>
        <begin position="84"/>
        <end position="103"/>
    </location>
</feature>
<evidence type="ECO:0000313" key="2">
    <source>
        <dbReference type="EMBL" id="PAA67865.1"/>
    </source>
</evidence>
<feature type="region of interest" description="Disordered" evidence="1">
    <location>
        <begin position="1"/>
        <end position="629"/>
    </location>
</feature>
<feature type="compositionally biased region" description="Low complexity" evidence="1">
    <location>
        <begin position="287"/>
        <end position="299"/>
    </location>
</feature>
<feature type="compositionally biased region" description="Basic and acidic residues" evidence="1">
    <location>
        <begin position="117"/>
        <end position="135"/>
    </location>
</feature>
<comment type="caution">
    <text evidence="2">The sequence shown here is derived from an EMBL/GenBank/DDBJ whole genome shotgun (WGS) entry which is preliminary data.</text>
</comment>
<feature type="compositionally biased region" description="Basic and acidic residues" evidence="1">
    <location>
        <begin position="1"/>
        <end position="24"/>
    </location>
</feature>
<keyword evidence="3" id="KW-1185">Reference proteome</keyword>
<feature type="compositionally biased region" description="Basic and acidic residues" evidence="1">
    <location>
        <begin position="687"/>
        <end position="706"/>
    </location>
</feature>
<feature type="compositionally biased region" description="Polar residues" evidence="1">
    <location>
        <begin position="243"/>
        <end position="267"/>
    </location>
</feature>
<evidence type="ECO:0000313" key="3">
    <source>
        <dbReference type="Proteomes" id="UP000215902"/>
    </source>
</evidence>
<feature type="compositionally biased region" description="Basic and acidic residues" evidence="1">
    <location>
        <begin position="215"/>
        <end position="235"/>
    </location>
</feature>
<feature type="compositionally biased region" description="Basic and acidic residues" evidence="1">
    <location>
        <begin position="757"/>
        <end position="802"/>
    </location>
</feature>
<proteinExistence type="predicted"/>
<feature type="compositionally biased region" description="Polar residues" evidence="1">
    <location>
        <begin position="835"/>
        <end position="853"/>
    </location>
</feature>
<feature type="compositionally biased region" description="Basic and acidic residues" evidence="1">
    <location>
        <begin position="333"/>
        <end position="363"/>
    </location>
</feature>
<protein>
    <submittedName>
        <fullName evidence="2">Uncharacterized protein</fullName>
    </submittedName>
</protein>
<feature type="compositionally biased region" description="Basic residues" evidence="1">
    <location>
        <begin position="854"/>
        <end position="863"/>
    </location>
</feature>
<feature type="compositionally biased region" description="Polar residues" evidence="1">
    <location>
        <begin position="519"/>
        <end position="535"/>
    </location>
</feature>
<organism evidence="2 3">
    <name type="scientific">Macrostomum lignano</name>
    <dbReference type="NCBI Taxonomy" id="282301"/>
    <lineage>
        <taxon>Eukaryota</taxon>
        <taxon>Metazoa</taxon>
        <taxon>Spiralia</taxon>
        <taxon>Lophotrochozoa</taxon>
        <taxon>Platyhelminthes</taxon>
        <taxon>Rhabditophora</taxon>
        <taxon>Macrostomorpha</taxon>
        <taxon>Macrostomida</taxon>
        <taxon>Macrostomidae</taxon>
        <taxon>Macrostomum</taxon>
    </lineage>
</organism>
<feature type="compositionally biased region" description="Basic and acidic residues" evidence="1">
    <location>
        <begin position="485"/>
        <end position="494"/>
    </location>
</feature>
<reference evidence="2 3" key="1">
    <citation type="submission" date="2017-06" db="EMBL/GenBank/DDBJ databases">
        <title>A platform for efficient transgenesis in Macrostomum lignano, a flatworm model organism for stem cell research.</title>
        <authorList>
            <person name="Berezikov E."/>
        </authorList>
    </citation>
    <scope>NUCLEOTIDE SEQUENCE [LARGE SCALE GENOMIC DNA]</scope>
    <source>
        <strain evidence="2">DV1</strain>
        <tissue evidence="2">Whole organism</tissue>
    </source>
</reference>
<feature type="compositionally biased region" description="Polar residues" evidence="1">
    <location>
        <begin position="593"/>
        <end position="608"/>
    </location>
</feature>
<feature type="compositionally biased region" description="Basic and acidic residues" evidence="1">
    <location>
        <begin position="398"/>
        <end position="413"/>
    </location>
</feature>